<reference evidence="1 2" key="1">
    <citation type="submission" date="2018-09" db="EMBL/GenBank/DDBJ databases">
        <title>Complete genome of Bacillus thuringiensis strain QZL38.</title>
        <authorList>
            <person name="Song F."/>
        </authorList>
    </citation>
    <scope>NUCLEOTIDE SEQUENCE [LARGE SCALE GENOMIC DNA]</scope>
    <source>
        <strain evidence="1 2">QZL38</strain>
    </source>
</reference>
<protein>
    <submittedName>
        <fullName evidence="1">ATP-grasp domain-containing protein</fullName>
    </submittedName>
</protein>
<dbReference type="PANTHER" id="PTHR21621">
    <property type="entry name" value="RIBOSOMAL PROTEIN S6 MODIFICATION PROTEIN"/>
    <property type="match status" value="1"/>
</dbReference>
<dbReference type="GO" id="GO:0018169">
    <property type="term" value="F:ribosomal S6-glutamic acid ligase activity"/>
    <property type="evidence" value="ECO:0007669"/>
    <property type="project" value="TreeGrafter"/>
</dbReference>
<dbReference type="RefSeq" id="WP_000689988.1">
    <property type="nucleotide sequence ID" value="NZ_CP014282.1"/>
</dbReference>
<dbReference type="InterPro" id="IPR013815">
    <property type="entry name" value="ATP_grasp_subdomain_1"/>
</dbReference>
<dbReference type="GO" id="GO:0009432">
    <property type="term" value="P:SOS response"/>
    <property type="evidence" value="ECO:0007669"/>
    <property type="project" value="TreeGrafter"/>
</dbReference>
<dbReference type="Gene3D" id="3.30.470.20">
    <property type="entry name" value="ATP-grasp fold, B domain"/>
    <property type="match status" value="1"/>
</dbReference>
<evidence type="ECO:0000313" key="1">
    <source>
        <dbReference type="EMBL" id="AYF80892.1"/>
    </source>
</evidence>
<dbReference type="InterPro" id="IPR013651">
    <property type="entry name" value="ATP-grasp_RimK-type"/>
</dbReference>
<gene>
    <name evidence="1" type="ORF">D7J84_06480</name>
</gene>
<sequence>MKIGIMGWDHEEYESKQLDEIAKELGYDSLLFSLQDVKMTVINNDFKLTVFNVDLKEFDTIISRAQIRPEYYQQDLELLKSIQEYTDCINENFDNYYMSESKMITQKLLTKCGVNVPDTFLVHSVEEIKNLWLTYKNIVIKPSFGYGGTDVERINEDFESYLPIVENLLSKYKNLLVQQYIPHPDGDIRVTTMGNEVFYAFRRIPNEKTWKANVAMGANIEVVKDYTLLKEIALKASNAIGLSLSGVDIIEYNNQFYVFEVNNCPGWYPLSVEEGREICKEIIEYSINLAKGRLVLK</sequence>
<dbReference type="PROSITE" id="PS50975">
    <property type="entry name" value="ATP_GRASP"/>
    <property type="match status" value="1"/>
</dbReference>
<dbReference type="GO" id="GO:0005524">
    <property type="term" value="F:ATP binding"/>
    <property type="evidence" value="ECO:0007669"/>
    <property type="project" value="UniProtKB-UniRule"/>
</dbReference>
<dbReference type="Gene3D" id="3.30.1490.20">
    <property type="entry name" value="ATP-grasp fold, A domain"/>
    <property type="match status" value="1"/>
</dbReference>
<dbReference type="PANTHER" id="PTHR21621:SF0">
    <property type="entry name" value="BETA-CITRYLGLUTAMATE SYNTHASE B-RELATED"/>
    <property type="match status" value="1"/>
</dbReference>
<organism evidence="1 2">
    <name type="scientific">Bacillus thuringiensis</name>
    <dbReference type="NCBI Taxonomy" id="1428"/>
    <lineage>
        <taxon>Bacteria</taxon>
        <taxon>Bacillati</taxon>
        <taxon>Bacillota</taxon>
        <taxon>Bacilli</taxon>
        <taxon>Bacillales</taxon>
        <taxon>Bacillaceae</taxon>
        <taxon>Bacillus</taxon>
        <taxon>Bacillus cereus group</taxon>
    </lineage>
</organism>
<dbReference type="GO" id="GO:0005737">
    <property type="term" value="C:cytoplasm"/>
    <property type="evidence" value="ECO:0007669"/>
    <property type="project" value="TreeGrafter"/>
</dbReference>
<dbReference type="GO" id="GO:0046872">
    <property type="term" value="F:metal ion binding"/>
    <property type="evidence" value="ECO:0007669"/>
    <property type="project" value="InterPro"/>
</dbReference>
<dbReference type="Pfam" id="PF08443">
    <property type="entry name" value="RimK"/>
    <property type="match status" value="1"/>
</dbReference>
<dbReference type="Gene3D" id="3.40.50.20">
    <property type="match status" value="1"/>
</dbReference>
<dbReference type="EMBL" id="CP032608">
    <property type="protein sequence ID" value="AYF80892.1"/>
    <property type="molecule type" value="Genomic_DNA"/>
</dbReference>
<evidence type="ECO:0000313" key="2">
    <source>
        <dbReference type="Proteomes" id="UP000269847"/>
    </source>
</evidence>
<proteinExistence type="predicted"/>
<dbReference type="Proteomes" id="UP000269847">
    <property type="component" value="Chromosome"/>
</dbReference>
<dbReference type="InterPro" id="IPR011761">
    <property type="entry name" value="ATP-grasp"/>
</dbReference>
<name>A0A9W3V940_BACTU</name>
<accession>A0A9W3V940</accession>
<dbReference type="AlphaFoldDB" id="A0A9W3V940"/>
<dbReference type="SUPFAM" id="SSF56059">
    <property type="entry name" value="Glutathione synthetase ATP-binding domain-like"/>
    <property type="match status" value="1"/>
</dbReference>